<evidence type="ECO:0000313" key="4">
    <source>
        <dbReference type="Proteomes" id="UP001375240"/>
    </source>
</evidence>
<reference evidence="3 4" key="1">
    <citation type="submission" date="2019-10" db="EMBL/GenBank/DDBJ databases">
        <authorList>
            <person name="Palmer J.M."/>
        </authorList>
    </citation>
    <scope>NUCLEOTIDE SEQUENCE [LARGE SCALE GENOMIC DNA]</scope>
    <source>
        <strain evidence="3 4">TWF696</strain>
    </source>
</reference>
<evidence type="ECO:0000313" key="3">
    <source>
        <dbReference type="EMBL" id="KAK6340521.1"/>
    </source>
</evidence>
<keyword evidence="4" id="KW-1185">Reference proteome</keyword>
<proteinExistence type="predicted"/>
<evidence type="ECO:0000259" key="2">
    <source>
        <dbReference type="Pfam" id="PF12770"/>
    </source>
</evidence>
<dbReference type="InterPro" id="IPR024983">
    <property type="entry name" value="CHAT_dom"/>
</dbReference>
<dbReference type="Proteomes" id="UP001375240">
    <property type="component" value="Unassembled WGS sequence"/>
</dbReference>
<feature type="domain" description="CHAT" evidence="2">
    <location>
        <begin position="285"/>
        <end position="448"/>
    </location>
</feature>
<feature type="compositionally biased region" description="Acidic residues" evidence="1">
    <location>
        <begin position="564"/>
        <end position="583"/>
    </location>
</feature>
<feature type="compositionally biased region" description="Low complexity" evidence="1">
    <location>
        <begin position="1620"/>
        <end position="1636"/>
    </location>
</feature>
<feature type="region of interest" description="Disordered" evidence="1">
    <location>
        <begin position="1583"/>
        <end position="1652"/>
    </location>
</feature>
<protein>
    <recommendedName>
        <fullName evidence="2">CHAT domain-containing protein</fullName>
    </recommendedName>
</protein>
<evidence type="ECO:0000256" key="1">
    <source>
        <dbReference type="SAM" id="MobiDB-lite"/>
    </source>
</evidence>
<organism evidence="3 4">
    <name type="scientific">Orbilia brochopaga</name>
    <dbReference type="NCBI Taxonomy" id="3140254"/>
    <lineage>
        <taxon>Eukaryota</taxon>
        <taxon>Fungi</taxon>
        <taxon>Dikarya</taxon>
        <taxon>Ascomycota</taxon>
        <taxon>Pezizomycotina</taxon>
        <taxon>Orbiliomycetes</taxon>
        <taxon>Orbiliales</taxon>
        <taxon>Orbiliaceae</taxon>
        <taxon>Orbilia</taxon>
    </lineage>
</organism>
<name>A0AAV9UED0_9PEZI</name>
<accession>A0AAV9UED0</accession>
<dbReference type="Pfam" id="PF12770">
    <property type="entry name" value="CHAT"/>
    <property type="match status" value="1"/>
</dbReference>
<gene>
    <name evidence="3" type="ORF">TWF696_008847</name>
</gene>
<dbReference type="EMBL" id="JAVHNQ010000008">
    <property type="protein sequence ID" value="KAK6340521.1"/>
    <property type="molecule type" value="Genomic_DNA"/>
</dbReference>
<feature type="region of interest" description="Disordered" evidence="1">
    <location>
        <begin position="564"/>
        <end position="590"/>
    </location>
</feature>
<comment type="caution">
    <text evidence="3">The sequence shown here is derived from an EMBL/GenBank/DDBJ whole genome shotgun (WGS) entry which is preliminary data.</text>
</comment>
<sequence>MMSSSASLQMSTLIPDTTQHQPHYTVKLVASKLAKDSWPSWYKPDTGSDDPYSNKWRYQLEYQGQKSNFGVIRDPFADTANAEEDLRWLLEDHAVEQPYWLKKAHGINKRIREYGKTLYNQIRRQLEDVVLGDSGLQRPGDILQGTPICLLVAGENGDNSIHALHWEALELQSDLDINVVRSIYPLNAQSEMTGENTASADKMAIDIVGEADQMDVDIDGSNDGAPLADQPNADGDYDMSVVPNLPEAKIAGEASTLRILFCTARSASIPNADIEYCIIARTVHNALSSLIKSRHIQMDFVRPGTWEALQYTLNSKPPGYYHLVHFDVHGKVTKKRAFIKLVSQEDPTELKRRDAVELAQLLSERKVSLVILNACESAKSASDLESNLAAVLVQNGVKFAIGMSFKLLVSSASTLVPLLYEQILQNRGAVALAVHKTRRALSRDSKRQGILGSTVSLPDAILPVLYQRADELETSLWPNLFPVSETPGLAKAATFPSTLGSEDSHIIGRDLDLLRVENALAAESHVVELVGVPGSGRTSFLQFAGSWWESTGLVDEIVRLGEEDLPDEDELRDEQDGLDDEASDPATPSNSFIDEIRRQIQLKSKNSHQSDSPPNTDTLVSPRRRGLLVLDDISGALVALTADSKKALYDILHGQEYFYVALVTDIRNGCTIGALPVHLLPLSTSIAKELLWNILPEEARGPTQTTDHKWHLDICSWILDYNPAAMKLLFGHLETSVSDTSNLSGMLYRIFTTGFPESNSATYIRFLGHPFVERIVALFKEFAGESEIAGFLFLCVGCSMLRIREDPRNLIKAFLLSPLLPDLLKPLELDPTIATVAADMVPQLQELYIMRKYVDVYRLCRDEFHMIISRLGSEGLIWKSVEGYYQVHPLLRTSVLTIALMQYGPEMMHEIANVFQVQYRLMSKYWEIGDLLALWSAESLRSIPRDSPRHVLSTDLANCIVVLHKPLFTRMDSSTEWLRNFPWMLFLHAIIYLCASVDSRSTQSTDTFVETLAPLFLENWNQSKSQWLEALEQDPKPDKYSFIDPDSGSTPDVWIGPVTAALVALLRLKRYLSTPSITTILAGEANDLYNEVIASASELKFDDYPMMVELLRAKYYIMGFNTANAVNKLDYLDAQYRRMHDNLNKHFSPGVSSKIGGAHDAGFVKGLEKICRKMHVSGRELVKGFPTLPEYSAWALERGLELNIQEDFKPILPLELDGVDFGADAAETPLSNQTGLMSMFPRSEGEEPGQSGAGADFLQKNDMVYWLIVYAHQSMRSSKMEEAATAFRKARMHLATAQPEIFDKSQAMTVARSHAFPHFYLESTVLWSLGRRKEGREILVQMRDICSAQLKCTLHRRELWDKYRAMDLLFDEFGPWKSAEGPPNLERIGWAIEFISSHFEPPEQAENDISSFLQDDQQSDRHLQPRRAQIAKGDPSMRVEHRIFSFLFGQYSRGLVSTYSSLMDRTSREFMKTVFDRIEEMVGVKKVDVAKLVEKVTSLHDPTRSYWQEEGKVSSHLAEIYVEAAKVLFGNLEDCQDLVHLTEYEGKPLRRFFPWEKVEADAVDGALEPPEFSFNSFASNQEGTFNFNRPTEEKDKTSLRFGSTQDQDKMETSTQPLFASPATTSPTPKTTWTQSSLKARSDRSKRPVRRGR</sequence>